<gene>
    <name evidence="7" type="ORF">KFL_002700100</name>
</gene>
<dbReference type="OMA" id="GMGCIMR"/>
<proteinExistence type="inferred from homology"/>
<comment type="subcellular location">
    <subcellularLocation>
        <location evidence="1">Cytoplasm</location>
        <location evidence="1">Cytoskeleton</location>
    </subcellularLocation>
</comment>
<evidence type="ECO:0000256" key="4">
    <source>
        <dbReference type="ARBA" id="ARBA00023212"/>
    </source>
</evidence>
<evidence type="ECO:0000313" key="8">
    <source>
        <dbReference type="Proteomes" id="UP000054558"/>
    </source>
</evidence>
<evidence type="ECO:0000256" key="5">
    <source>
        <dbReference type="RuleBase" id="RU004301"/>
    </source>
</evidence>
<dbReference type="STRING" id="105231.A0A1Y1IAE1"/>
<evidence type="ECO:0000256" key="1">
    <source>
        <dbReference type="ARBA" id="ARBA00004245"/>
    </source>
</evidence>
<sequence>MADDADGGDGEQLAPEADETNEAPALIMAKIEQRGKDVDALLRKQQVADALKTALADPPTNTRDENCKDANYAVMLKAIMSVKEVDPVLSQLSSKEADILMKYLYKGLASGEKAICDQCLRLHEKLTEKVGVGSIIRALGDSKHTV</sequence>
<dbReference type="GO" id="GO:0030863">
    <property type="term" value="C:cortical cytoskeleton"/>
    <property type="evidence" value="ECO:0000318"/>
    <property type="project" value="GO_Central"/>
</dbReference>
<accession>A0A1Y1IAE1</accession>
<dbReference type="GO" id="GO:0030833">
    <property type="term" value="P:regulation of actin filament polymerization"/>
    <property type="evidence" value="ECO:0007669"/>
    <property type="project" value="InterPro"/>
</dbReference>
<dbReference type="PANTHER" id="PTHR12644">
    <property type="entry name" value="ARP2/3 COMPLEX 16 KD SUBUNIT P16-ARC"/>
    <property type="match status" value="1"/>
</dbReference>
<dbReference type="Proteomes" id="UP000054558">
    <property type="component" value="Unassembled WGS sequence"/>
</dbReference>
<dbReference type="SUPFAM" id="SSF69103">
    <property type="entry name" value="Arp2/3 complex 16 kDa subunit ARPC5"/>
    <property type="match status" value="1"/>
</dbReference>
<dbReference type="EMBL" id="DF237219">
    <property type="protein sequence ID" value="GAQ86091.1"/>
    <property type="molecule type" value="Genomic_DNA"/>
</dbReference>
<dbReference type="InterPro" id="IPR036743">
    <property type="entry name" value="ARPC5_sf"/>
</dbReference>
<dbReference type="GO" id="GO:0005885">
    <property type="term" value="C:Arp2/3 protein complex"/>
    <property type="evidence" value="ECO:0000318"/>
    <property type="project" value="GO_Central"/>
</dbReference>
<feature type="region of interest" description="Disordered" evidence="6">
    <location>
        <begin position="1"/>
        <end position="22"/>
    </location>
</feature>
<dbReference type="AlphaFoldDB" id="A0A1Y1IAE1"/>
<evidence type="ECO:0000256" key="3">
    <source>
        <dbReference type="ARBA" id="ARBA00022490"/>
    </source>
</evidence>
<dbReference type="Gene3D" id="1.25.40.190">
    <property type="entry name" value="Actin-related protein 2/3 complex subunit 5"/>
    <property type="match status" value="1"/>
</dbReference>
<dbReference type="GO" id="GO:0030674">
    <property type="term" value="F:protein-macromolecule adaptor activity"/>
    <property type="evidence" value="ECO:0000318"/>
    <property type="project" value="GO_Central"/>
</dbReference>
<comment type="similarity">
    <text evidence="2 5">Belongs to the ARPC5 family.</text>
</comment>
<keyword evidence="3" id="KW-0963">Cytoplasm</keyword>
<organism evidence="7 8">
    <name type="scientific">Klebsormidium nitens</name>
    <name type="common">Green alga</name>
    <name type="synonym">Ulothrix nitens</name>
    <dbReference type="NCBI Taxonomy" id="105231"/>
    <lineage>
        <taxon>Eukaryota</taxon>
        <taxon>Viridiplantae</taxon>
        <taxon>Streptophyta</taxon>
        <taxon>Klebsormidiophyceae</taxon>
        <taxon>Klebsormidiales</taxon>
        <taxon>Klebsormidiaceae</taxon>
        <taxon>Klebsormidium</taxon>
    </lineage>
</organism>
<evidence type="ECO:0000256" key="2">
    <source>
        <dbReference type="ARBA" id="ARBA00006084"/>
    </source>
</evidence>
<name>A0A1Y1IAE1_KLENI</name>
<dbReference type="GO" id="GO:0034314">
    <property type="term" value="P:Arp2/3 complex-mediated actin nucleation"/>
    <property type="evidence" value="ECO:0000318"/>
    <property type="project" value="GO_Central"/>
</dbReference>
<keyword evidence="4 5" id="KW-0206">Cytoskeleton</keyword>
<protein>
    <recommendedName>
        <fullName evidence="5">Actin-related protein 2/3 complex subunit 5</fullName>
    </recommendedName>
</protein>
<dbReference type="InterPro" id="IPR006789">
    <property type="entry name" value="ARPC5"/>
</dbReference>
<evidence type="ECO:0000256" key="6">
    <source>
        <dbReference type="SAM" id="MobiDB-lite"/>
    </source>
</evidence>
<keyword evidence="8" id="KW-1185">Reference proteome</keyword>
<dbReference type="Pfam" id="PF04699">
    <property type="entry name" value="P16-Arc"/>
    <property type="match status" value="1"/>
</dbReference>
<evidence type="ECO:0000313" key="7">
    <source>
        <dbReference type="EMBL" id="GAQ86091.1"/>
    </source>
</evidence>
<reference evidence="7 8" key="1">
    <citation type="journal article" date="2014" name="Nat. Commun.">
        <title>Klebsormidium flaccidum genome reveals primary factors for plant terrestrial adaptation.</title>
        <authorList>
            <person name="Hori K."/>
            <person name="Maruyama F."/>
            <person name="Fujisawa T."/>
            <person name="Togashi T."/>
            <person name="Yamamoto N."/>
            <person name="Seo M."/>
            <person name="Sato S."/>
            <person name="Yamada T."/>
            <person name="Mori H."/>
            <person name="Tajima N."/>
            <person name="Moriyama T."/>
            <person name="Ikeuchi M."/>
            <person name="Watanabe M."/>
            <person name="Wada H."/>
            <person name="Kobayashi K."/>
            <person name="Saito M."/>
            <person name="Masuda T."/>
            <person name="Sasaki-Sekimoto Y."/>
            <person name="Mashiguchi K."/>
            <person name="Awai K."/>
            <person name="Shimojima M."/>
            <person name="Masuda S."/>
            <person name="Iwai M."/>
            <person name="Nobusawa T."/>
            <person name="Narise T."/>
            <person name="Kondo S."/>
            <person name="Saito H."/>
            <person name="Sato R."/>
            <person name="Murakawa M."/>
            <person name="Ihara Y."/>
            <person name="Oshima-Yamada Y."/>
            <person name="Ohtaka K."/>
            <person name="Satoh M."/>
            <person name="Sonobe K."/>
            <person name="Ishii M."/>
            <person name="Ohtani R."/>
            <person name="Kanamori-Sato M."/>
            <person name="Honoki R."/>
            <person name="Miyazaki D."/>
            <person name="Mochizuki H."/>
            <person name="Umetsu J."/>
            <person name="Higashi K."/>
            <person name="Shibata D."/>
            <person name="Kamiya Y."/>
            <person name="Sato N."/>
            <person name="Nakamura Y."/>
            <person name="Tabata S."/>
            <person name="Ida S."/>
            <person name="Kurokawa K."/>
            <person name="Ohta H."/>
        </authorList>
    </citation>
    <scope>NUCLEOTIDE SEQUENCE [LARGE SCALE GENOMIC DNA]</scope>
    <source>
        <strain evidence="7 8">NIES-2285</strain>
    </source>
</reference>
<dbReference type="OrthoDB" id="429520at2759"/>
<comment type="function">
    <text evidence="5">Functions as component of the Arp2/3 complex which is involved in regulation of actin polymerization and together with an activating nucleation-promoting factor (NPF) mediates the formation of branched actin networks. Arp2/3 complex plays a critical role in the control of cell morphogenesis via the modulation of cell polarity development.</text>
</comment>